<feature type="domain" description="Integral membrane bound transporter" evidence="6">
    <location>
        <begin position="43"/>
        <end position="164"/>
    </location>
</feature>
<comment type="caution">
    <text evidence="7">The sequence shown here is derived from an EMBL/GenBank/DDBJ whole genome shotgun (WGS) entry which is preliminary data.</text>
</comment>
<feature type="transmembrane region" description="Helical" evidence="5">
    <location>
        <begin position="79"/>
        <end position="98"/>
    </location>
</feature>
<name>A0ABN2AXL0_9ACTN</name>
<dbReference type="RefSeq" id="WP_141003864.1">
    <property type="nucleotide sequence ID" value="NZ_BAAAOR010000025.1"/>
</dbReference>
<keyword evidence="8" id="KW-1185">Reference proteome</keyword>
<comment type="subcellular location">
    <subcellularLocation>
        <location evidence="1">Membrane</location>
        <topology evidence="1">Multi-pass membrane protein</topology>
    </subcellularLocation>
</comment>
<dbReference type="Pfam" id="PF13515">
    <property type="entry name" value="FUSC_2"/>
    <property type="match status" value="1"/>
</dbReference>
<dbReference type="Proteomes" id="UP001500842">
    <property type="component" value="Unassembled WGS sequence"/>
</dbReference>
<evidence type="ECO:0000313" key="7">
    <source>
        <dbReference type="EMBL" id="GAA1527622.1"/>
    </source>
</evidence>
<accession>A0ABN2AXL0</accession>
<feature type="transmembrane region" description="Helical" evidence="5">
    <location>
        <begin position="31"/>
        <end position="48"/>
    </location>
</feature>
<reference evidence="7 8" key="1">
    <citation type="journal article" date="2019" name="Int. J. Syst. Evol. Microbiol.">
        <title>The Global Catalogue of Microorganisms (GCM) 10K type strain sequencing project: providing services to taxonomists for standard genome sequencing and annotation.</title>
        <authorList>
            <consortium name="The Broad Institute Genomics Platform"/>
            <consortium name="The Broad Institute Genome Sequencing Center for Infectious Disease"/>
            <person name="Wu L."/>
            <person name="Ma J."/>
        </authorList>
    </citation>
    <scope>NUCLEOTIDE SEQUENCE [LARGE SCALE GENOMIC DNA]</scope>
    <source>
        <strain evidence="7 8">JCM 14942</strain>
    </source>
</reference>
<evidence type="ECO:0000259" key="6">
    <source>
        <dbReference type="Pfam" id="PF13515"/>
    </source>
</evidence>
<evidence type="ECO:0000256" key="2">
    <source>
        <dbReference type="ARBA" id="ARBA00022692"/>
    </source>
</evidence>
<protein>
    <submittedName>
        <fullName evidence="7">Aromatic acid exporter family protein</fullName>
    </submittedName>
</protein>
<evidence type="ECO:0000256" key="5">
    <source>
        <dbReference type="SAM" id="Phobius"/>
    </source>
</evidence>
<evidence type="ECO:0000256" key="1">
    <source>
        <dbReference type="ARBA" id="ARBA00004141"/>
    </source>
</evidence>
<evidence type="ECO:0000313" key="8">
    <source>
        <dbReference type="Proteomes" id="UP001500842"/>
    </source>
</evidence>
<dbReference type="EMBL" id="BAAAOR010000025">
    <property type="protein sequence ID" value="GAA1527622.1"/>
    <property type="molecule type" value="Genomic_DNA"/>
</dbReference>
<keyword evidence="3 5" id="KW-1133">Transmembrane helix</keyword>
<keyword evidence="4 5" id="KW-0472">Membrane</keyword>
<proteinExistence type="predicted"/>
<feature type="transmembrane region" description="Helical" evidence="5">
    <location>
        <begin position="131"/>
        <end position="150"/>
    </location>
</feature>
<dbReference type="InterPro" id="IPR049453">
    <property type="entry name" value="Memb_transporter_dom"/>
</dbReference>
<gene>
    <name evidence="7" type="ORF">GCM10009788_33780</name>
</gene>
<evidence type="ECO:0000256" key="3">
    <source>
        <dbReference type="ARBA" id="ARBA00022989"/>
    </source>
</evidence>
<feature type="transmembrane region" description="Helical" evidence="5">
    <location>
        <begin position="156"/>
        <end position="174"/>
    </location>
</feature>
<feature type="transmembrane region" description="Helical" evidence="5">
    <location>
        <begin position="54"/>
        <end position="72"/>
    </location>
</feature>
<keyword evidence="2 5" id="KW-0812">Transmembrane</keyword>
<evidence type="ECO:0000256" key="4">
    <source>
        <dbReference type="ARBA" id="ARBA00023136"/>
    </source>
</evidence>
<organism evidence="7 8">
    <name type="scientific">Nocardioides humi</name>
    <dbReference type="NCBI Taxonomy" id="449461"/>
    <lineage>
        <taxon>Bacteria</taxon>
        <taxon>Bacillati</taxon>
        <taxon>Actinomycetota</taxon>
        <taxon>Actinomycetes</taxon>
        <taxon>Propionibacteriales</taxon>
        <taxon>Nocardioidaceae</taxon>
        <taxon>Nocardioides</taxon>
    </lineage>
</organism>
<sequence>MEASFDGVLDRMWSRSRLSLRGRVDRWRDKLWVVVQCSIAAGVAWFVAHDLLGHDLPFFAPIAAVLCLGTSYGQRLRRVVEVTIGVAIGVLIADVLVAGIGSGAWQLALIVFLSMSTALLFDAGIMFVNQAAVQSIVVTVLLPGAGGAFLRWTDAVVGGGVALVAAMVVPAAPLRRPREQAAAVARKIADLLRAASDVMVDGEVTPALELLADARTTDRLIRELQAAAEEGMSVVSSSPFRIRHREPLRRMVELVDPLDRALRSTRVLVRQTTITAYRRLPVPPSYIGLTADLAAAADAIARELHADRIATAAREDVLAVGAATGQVERSDILTAEAILAQLRAIVADLLMVTGMGQLEATDALPPPR</sequence>